<dbReference type="Proteomes" id="UP001222027">
    <property type="component" value="Unassembled WGS sequence"/>
</dbReference>
<gene>
    <name evidence="2" type="ORF">OPV22_022362</name>
</gene>
<dbReference type="AlphaFoldDB" id="A0AAV8QL24"/>
<evidence type="ECO:0000313" key="3">
    <source>
        <dbReference type="Proteomes" id="UP001222027"/>
    </source>
</evidence>
<evidence type="ECO:0000256" key="1">
    <source>
        <dbReference type="SAM" id="SignalP"/>
    </source>
</evidence>
<accession>A0AAV8QL24</accession>
<proteinExistence type="predicted"/>
<name>A0AAV8QL24_ENSVE</name>
<organism evidence="2 3">
    <name type="scientific">Ensete ventricosum</name>
    <name type="common">Abyssinian banana</name>
    <name type="synonym">Musa ensete</name>
    <dbReference type="NCBI Taxonomy" id="4639"/>
    <lineage>
        <taxon>Eukaryota</taxon>
        <taxon>Viridiplantae</taxon>
        <taxon>Streptophyta</taxon>
        <taxon>Embryophyta</taxon>
        <taxon>Tracheophyta</taxon>
        <taxon>Spermatophyta</taxon>
        <taxon>Magnoliopsida</taxon>
        <taxon>Liliopsida</taxon>
        <taxon>Zingiberales</taxon>
        <taxon>Musaceae</taxon>
        <taxon>Ensete</taxon>
    </lineage>
</organism>
<keyword evidence="1" id="KW-0732">Signal</keyword>
<keyword evidence="3" id="KW-1185">Reference proteome</keyword>
<evidence type="ECO:0000313" key="2">
    <source>
        <dbReference type="EMBL" id="KAJ8478635.1"/>
    </source>
</evidence>
<dbReference type="EMBL" id="JAQQAF010000006">
    <property type="protein sequence ID" value="KAJ8478635.1"/>
    <property type="molecule type" value="Genomic_DNA"/>
</dbReference>
<feature type="signal peptide" evidence="1">
    <location>
        <begin position="1"/>
        <end position="20"/>
    </location>
</feature>
<protein>
    <recommendedName>
        <fullName evidence="4">Secreted protein</fullName>
    </recommendedName>
</protein>
<comment type="caution">
    <text evidence="2">The sequence shown here is derived from an EMBL/GenBank/DDBJ whole genome shotgun (WGS) entry which is preliminary data.</text>
</comment>
<feature type="chain" id="PRO_5043731595" description="Secreted protein" evidence="1">
    <location>
        <begin position="21"/>
        <end position="102"/>
    </location>
</feature>
<reference evidence="2 3" key="1">
    <citation type="submission" date="2022-12" db="EMBL/GenBank/DDBJ databases">
        <title>Chromosome-scale assembly of the Ensete ventricosum genome.</title>
        <authorList>
            <person name="Dussert Y."/>
            <person name="Stocks J."/>
            <person name="Wendawek A."/>
            <person name="Woldeyes F."/>
            <person name="Nichols R.A."/>
            <person name="Borrell J.S."/>
        </authorList>
    </citation>
    <scope>NUCLEOTIDE SEQUENCE [LARGE SCALE GENOMIC DNA]</scope>
    <source>
        <strain evidence="3">cv. Maze</strain>
        <tissue evidence="2">Seeds</tissue>
    </source>
</reference>
<sequence length="102" mass="11852">MTRAWLWSHASPLLPLPVSVWKHFFTSVPEQQGSNTQSEKESRKAPRFEVPSNFNFHSNVKDSSFSWTRRLCISGNDWMLLLGISSFCARTVEYNFCQHQKS</sequence>
<evidence type="ECO:0008006" key="4">
    <source>
        <dbReference type="Google" id="ProtNLM"/>
    </source>
</evidence>